<dbReference type="Proteomes" id="UP000177486">
    <property type="component" value="Unassembled WGS sequence"/>
</dbReference>
<dbReference type="AlphaFoldDB" id="A0A1G2EZ32"/>
<comment type="caution">
    <text evidence="2">The sequence shown here is derived from an EMBL/GenBank/DDBJ whole genome shotgun (WGS) entry which is preliminary data.</text>
</comment>
<gene>
    <name evidence="2" type="ORF">A2931_02605</name>
</gene>
<dbReference type="CDD" id="cd16376">
    <property type="entry name" value="Avd_like"/>
    <property type="match status" value="1"/>
</dbReference>
<evidence type="ECO:0000313" key="3">
    <source>
        <dbReference type="Proteomes" id="UP000177486"/>
    </source>
</evidence>
<dbReference type="Gene3D" id="1.20.1440.60">
    <property type="entry name" value="23S rRNA-intervening sequence"/>
    <property type="match status" value="1"/>
</dbReference>
<accession>A0A1G2EZ32</accession>
<proteinExistence type="predicted"/>
<dbReference type="InterPro" id="IPR036583">
    <property type="entry name" value="23S_rRNA_IVS_sf"/>
</dbReference>
<dbReference type="Pfam" id="PF22296">
    <property type="entry name" value="bAvd"/>
    <property type="match status" value="1"/>
</dbReference>
<feature type="domain" description="bAvd-like" evidence="1">
    <location>
        <begin position="11"/>
        <end position="107"/>
    </location>
</feature>
<dbReference type="EMBL" id="MHMQ01000010">
    <property type="protein sequence ID" value="OGZ30977.1"/>
    <property type="molecule type" value="Genomic_DNA"/>
</dbReference>
<reference evidence="2 3" key="1">
    <citation type="journal article" date="2016" name="Nat. Commun.">
        <title>Thousands of microbial genomes shed light on interconnected biogeochemical processes in an aquifer system.</title>
        <authorList>
            <person name="Anantharaman K."/>
            <person name="Brown C.T."/>
            <person name="Hug L.A."/>
            <person name="Sharon I."/>
            <person name="Castelle C.J."/>
            <person name="Probst A.J."/>
            <person name="Thomas B.C."/>
            <person name="Singh A."/>
            <person name="Wilkins M.J."/>
            <person name="Karaoz U."/>
            <person name="Brodie E.L."/>
            <person name="Williams K.H."/>
            <person name="Hubbard S.S."/>
            <person name="Banfield J.F."/>
        </authorList>
    </citation>
    <scope>NUCLEOTIDE SEQUENCE [LARGE SCALE GENOMIC DNA]</scope>
</reference>
<dbReference type="InterPro" id="IPR055360">
    <property type="entry name" value="bAvd"/>
</dbReference>
<sequence>MPVIQKLIAAYKLWHEFLPHFPKTSRYTLGEKIDSLFIDTTELVFIASNLYKSQKIPHVQKAVVKLDLLKFFLQISWEIKALDNKKFIFLSEKLNEVGKMLGGWLRQLTKENSAD</sequence>
<protein>
    <recommendedName>
        <fullName evidence="1">bAvd-like domain-containing protein</fullName>
    </recommendedName>
</protein>
<evidence type="ECO:0000313" key="2">
    <source>
        <dbReference type="EMBL" id="OGZ30977.1"/>
    </source>
</evidence>
<evidence type="ECO:0000259" key="1">
    <source>
        <dbReference type="Pfam" id="PF22296"/>
    </source>
</evidence>
<dbReference type="SUPFAM" id="SSF158446">
    <property type="entry name" value="IVS-encoded protein-like"/>
    <property type="match status" value="1"/>
</dbReference>
<organism evidence="2 3">
    <name type="scientific">Candidatus Niyogibacteria bacterium RIFCSPLOWO2_01_FULL_45_48</name>
    <dbReference type="NCBI Taxonomy" id="1801724"/>
    <lineage>
        <taxon>Bacteria</taxon>
        <taxon>Candidatus Niyogiibacteriota</taxon>
    </lineage>
</organism>
<name>A0A1G2EZ32_9BACT</name>